<keyword evidence="3" id="KW-1185">Reference proteome</keyword>
<accession>A0AAQ3QTH7</accession>
<gene>
    <name evidence="2" type="ORF">RZN69_12280</name>
</gene>
<dbReference type="InterPro" id="IPR025566">
    <property type="entry name" value="DUF4331"/>
</dbReference>
<name>A0AAQ3QTH7_9BACT</name>
<feature type="signal peptide" evidence="1">
    <location>
        <begin position="1"/>
        <end position="23"/>
    </location>
</feature>
<evidence type="ECO:0000313" key="3">
    <source>
        <dbReference type="Proteomes" id="UP001304300"/>
    </source>
</evidence>
<proteinExistence type="predicted"/>
<evidence type="ECO:0000256" key="1">
    <source>
        <dbReference type="SAM" id="SignalP"/>
    </source>
</evidence>
<feature type="chain" id="PRO_5043008087" evidence="1">
    <location>
        <begin position="24"/>
        <end position="539"/>
    </location>
</feature>
<dbReference type="EMBL" id="CP136920">
    <property type="protein sequence ID" value="WOO39393.1"/>
    <property type="molecule type" value="Genomic_DNA"/>
</dbReference>
<protein>
    <submittedName>
        <fullName evidence="2">DUF4331 domain-containing protein</fullName>
    </submittedName>
</protein>
<organism evidence="2 3">
    <name type="scientific">Rubellicoccus peritrichatus</name>
    <dbReference type="NCBI Taxonomy" id="3080537"/>
    <lineage>
        <taxon>Bacteria</taxon>
        <taxon>Pseudomonadati</taxon>
        <taxon>Verrucomicrobiota</taxon>
        <taxon>Opitutia</taxon>
        <taxon>Puniceicoccales</taxon>
        <taxon>Cerasicoccaceae</taxon>
        <taxon>Rubellicoccus</taxon>
    </lineage>
</organism>
<dbReference type="Pfam" id="PF14224">
    <property type="entry name" value="DUF4331"/>
    <property type="match status" value="1"/>
</dbReference>
<keyword evidence="1" id="KW-0732">Signal</keyword>
<dbReference type="KEGG" id="puo:RZN69_12280"/>
<dbReference type="RefSeq" id="WP_317831272.1">
    <property type="nucleotide sequence ID" value="NZ_CP136920.1"/>
</dbReference>
<sequence length="539" mass="59352">MKKTKLIIASICGAILANSAAFASSHGEAPLIKETPKVDATDFYMFRSYEPGRENYVTLIANYLPLQDAYGGPNYFTLDDNAIYEIHIDNNGDAIEDWTFQFDFENTFKDTKLTIGTGDNAREMSVPLINIGPISVSDDSALLLQQTYTLSMIEGPRRASEGTPLESIDGLSTFTKPVDNIGTKSIADYNAYANQFIYEIDLPGTDINGRLFVGQRKDPFVVNLGEIFDLINITDSPVGSNMFSRDDLEDKNVTSLILELPIAFLTSSSEVPVIAGWTTSSIKENDTYMQVSRLGHPLVNEVVIGLPDKDRFNASEPKDDAQFLAYVTNPVLPALIEILFDVPAPTAIPRQDLVQAFLTGVPGLTEDGGVGEILRLNTSIAVTPAADQMPLGVLQGDNAGFPNGRRPGDDIVDATLRVAMGVLLSEEDAPAGQAPFTDGAFIDARMFPAEFPYLNDPIPGSPQDLRPGQDFFSFLQEGSFEDDAVVYFDRKVGSYLFTQAEVFPSLYDFNGQRWIYYFMGTTNPRVFFDFTNQQIFVDQ</sequence>
<dbReference type="Proteomes" id="UP001304300">
    <property type="component" value="Chromosome"/>
</dbReference>
<reference evidence="2 3" key="1">
    <citation type="submission" date="2023-10" db="EMBL/GenBank/DDBJ databases">
        <title>Rubellicoccus peritrichatus gen. nov., sp. nov., isolated from an algae of coral reef tank.</title>
        <authorList>
            <person name="Luo J."/>
        </authorList>
    </citation>
    <scope>NUCLEOTIDE SEQUENCE [LARGE SCALE GENOMIC DNA]</scope>
    <source>
        <strain evidence="2 3">CR14</strain>
    </source>
</reference>
<dbReference type="AlphaFoldDB" id="A0AAQ3QTH7"/>
<evidence type="ECO:0000313" key="2">
    <source>
        <dbReference type="EMBL" id="WOO39393.1"/>
    </source>
</evidence>